<dbReference type="PANTHER" id="PTHR46910:SF13">
    <property type="entry name" value="SPECIFIC TRANSCRIPTION FACTOR, PUTATIVE (AFU_ORTHOLOGUE AFUA_4G06190)-RELATED"/>
    <property type="match status" value="1"/>
</dbReference>
<dbReference type="InterPro" id="IPR007219">
    <property type="entry name" value="XnlR_reg_dom"/>
</dbReference>
<dbReference type="OrthoDB" id="39175at2759"/>
<dbReference type="OMA" id="SHYAQEW"/>
<sequence length="587" mass="65853">MVQSQSEKLDLLLERTGGNRGLSNKRLLREVEEHIPFSITQHSVAISYKQLLPFFRGPTGMTFYGPAVGMIGSGIGSTEQETYSTLDGEIIIERDCENNQDILNNQPSTATTANPQNDSLLNSLEEMDGEMAVHLVHLYDSLVGVTHPILSIGTLMRHVRRLYPTLAAESHSLDQDALVDQMSRSDLNVIKMVFAIAMAMEGSDHEDIAEKLYASIQHDVGNTIWAATAEIGDLHVLILVSIYHSVKSNPRLAWRIAGNLTRLILEFGLHKSKVMMSMFKEPGQYNTAINMFWTAFVLDCQLSYSFGLPRHIQDKDVDNSIPLPGNSPYLTAMADYCRLGSRICESISNVFGDLSHYAQEWRESFEFFQCHLNQWQERHVSEVLESNIEEADAKRTRHVHTLLYLRANQLRLILIRPALYSLRLQEAANLDLWAMAINIACDSIQILLDLFTGTDIYKLQQMQYNYFLTTALGTLLGVLSQEQSSSLTTGKVDSDIVTKAREFVAVALNLLKSTTISSKPLKLQYAKVFSLCNRLGLLPMAPSDTPNPVLDNFDISLFQDVDGDVDLSHFLLPEYELGPMWADPDTA</sequence>
<keyword evidence="4" id="KW-1185">Reference proteome</keyword>
<organism evidence="3 4">
    <name type="scientific">Hypocrea virens (strain Gv29-8 / FGSC 10586)</name>
    <name type="common">Gliocladium virens</name>
    <name type="synonym">Trichoderma virens</name>
    <dbReference type="NCBI Taxonomy" id="413071"/>
    <lineage>
        <taxon>Eukaryota</taxon>
        <taxon>Fungi</taxon>
        <taxon>Dikarya</taxon>
        <taxon>Ascomycota</taxon>
        <taxon>Pezizomycotina</taxon>
        <taxon>Sordariomycetes</taxon>
        <taxon>Hypocreomycetidae</taxon>
        <taxon>Hypocreales</taxon>
        <taxon>Hypocreaceae</taxon>
        <taxon>Trichoderma</taxon>
    </lineage>
</organism>
<comment type="caution">
    <text evidence="3">The sequence shown here is derived from an EMBL/GenBank/DDBJ whole genome shotgun (WGS) entry which is preliminary data.</text>
</comment>
<dbReference type="InParanoid" id="G9MND6"/>
<keyword evidence="1" id="KW-0539">Nucleus</keyword>
<dbReference type="Pfam" id="PF04082">
    <property type="entry name" value="Fungal_trans"/>
    <property type="match status" value="1"/>
</dbReference>
<dbReference type="AlphaFoldDB" id="G9MND6"/>
<dbReference type="VEuPathDB" id="FungiDB:TRIVIDRAFT_220664"/>
<feature type="domain" description="Xylanolytic transcriptional activator regulatory" evidence="2">
    <location>
        <begin position="253"/>
        <end position="330"/>
    </location>
</feature>
<evidence type="ECO:0000313" key="3">
    <source>
        <dbReference type="EMBL" id="EHK23392.1"/>
    </source>
</evidence>
<dbReference type="GO" id="GO:0006351">
    <property type="term" value="P:DNA-templated transcription"/>
    <property type="evidence" value="ECO:0007669"/>
    <property type="project" value="InterPro"/>
</dbReference>
<dbReference type="STRING" id="413071.G9MND6"/>
<evidence type="ECO:0000256" key="1">
    <source>
        <dbReference type="ARBA" id="ARBA00023242"/>
    </source>
</evidence>
<dbReference type="InterPro" id="IPR050987">
    <property type="entry name" value="AtrR-like"/>
</dbReference>
<gene>
    <name evidence="3" type="ORF">TRIVIDRAFT_220664</name>
</gene>
<dbReference type="eggNOG" id="ENOG502S5RK">
    <property type="taxonomic scope" value="Eukaryota"/>
</dbReference>
<dbReference type="Proteomes" id="UP000007115">
    <property type="component" value="Unassembled WGS sequence"/>
</dbReference>
<evidence type="ECO:0000259" key="2">
    <source>
        <dbReference type="SMART" id="SM00906"/>
    </source>
</evidence>
<dbReference type="GeneID" id="25791498"/>
<proteinExistence type="predicted"/>
<dbReference type="PANTHER" id="PTHR46910">
    <property type="entry name" value="TRANSCRIPTION FACTOR PDR1"/>
    <property type="match status" value="1"/>
</dbReference>
<name>G9MND6_HYPVG</name>
<evidence type="ECO:0000313" key="4">
    <source>
        <dbReference type="Proteomes" id="UP000007115"/>
    </source>
</evidence>
<dbReference type="GO" id="GO:0008270">
    <property type="term" value="F:zinc ion binding"/>
    <property type="evidence" value="ECO:0007669"/>
    <property type="project" value="InterPro"/>
</dbReference>
<reference evidence="3 4" key="1">
    <citation type="journal article" date="2011" name="Genome Biol.">
        <title>Comparative genome sequence analysis underscores mycoparasitism as the ancestral life style of Trichoderma.</title>
        <authorList>
            <person name="Kubicek C.P."/>
            <person name="Herrera-Estrella A."/>
            <person name="Seidl-Seiboth V."/>
            <person name="Martinez D.A."/>
            <person name="Druzhinina I.S."/>
            <person name="Thon M."/>
            <person name="Zeilinger S."/>
            <person name="Casas-Flores S."/>
            <person name="Horwitz B.A."/>
            <person name="Mukherjee P.K."/>
            <person name="Mukherjee M."/>
            <person name="Kredics L."/>
            <person name="Alcaraz L.D."/>
            <person name="Aerts A."/>
            <person name="Antal Z."/>
            <person name="Atanasova L."/>
            <person name="Cervantes-Badillo M.G."/>
            <person name="Challacombe J."/>
            <person name="Chertkov O."/>
            <person name="McCluskey K."/>
            <person name="Coulpier F."/>
            <person name="Deshpande N."/>
            <person name="von Doehren H."/>
            <person name="Ebbole D.J."/>
            <person name="Esquivel-Naranjo E.U."/>
            <person name="Fekete E."/>
            <person name="Flipphi M."/>
            <person name="Glaser F."/>
            <person name="Gomez-Rodriguez E.Y."/>
            <person name="Gruber S."/>
            <person name="Han C."/>
            <person name="Henrissat B."/>
            <person name="Hermosa R."/>
            <person name="Hernandez-Onate M."/>
            <person name="Karaffa L."/>
            <person name="Kosti I."/>
            <person name="Le Crom S."/>
            <person name="Lindquist E."/>
            <person name="Lucas S."/>
            <person name="Luebeck M."/>
            <person name="Luebeck P.S."/>
            <person name="Margeot A."/>
            <person name="Metz B."/>
            <person name="Misra M."/>
            <person name="Nevalainen H."/>
            <person name="Omann M."/>
            <person name="Packer N."/>
            <person name="Perrone G."/>
            <person name="Uresti-Rivera E.E."/>
            <person name="Salamov A."/>
            <person name="Schmoll M."/>
            <person name="Seiboth B."/>
            <person name="Shapiro H."/>
            <person name="Sukno S."/>
            <person name="Tamayo-Ramos J.A."/>
            <person name="Tisch D."/>
            <person name="Wiest A."/>
            <person name="Wilkinson H.H."/>
            <person name="Zhang M."/>
            <person name="Coutinho P.M."/>
            <person name="Kenerley C.M."/>
            <person name="Monte E."/>
            <person name="Baker S.E."/>
            <person name="Grigoriev I.V."/>
        </authorList>
    </citation>
    <scope>NUCLEOTIDE SEQUENCE [LARGE SCALE GENOMIC DNA]</scope>
    <source>
        <strain evidence="4">Gv29-8 / FGSC 10586</strain>
    </source>
</reference>
<protein>
    <recommendedName>
        <fullName evidence="2">Xylanolytic transcriptional activator regulatory domain-containing protein</fullName>
    </recommendedName>
</protein>
<dbReference type="SMART" id="SM00906">
    <property type="entry name" value="Fungal_trans"/>
    <property type="match status" value="1"/>
</dbReference>
<accession>G9MND6</accession>
<dbReference type="EMBL" id="ABDF02000005">
    <property type="protein sequence ID" value="EHK23392.1"/>
    <property type="molecule type" value="Genomic_DNA"/>
</dbReference>
<dbReference type="GO" id="GO:0003677">
    <property type="term" value="F:DNA binding"/>
    <property type="evidence" value="ECO:0007669"/>
    <property type="project" value="InterPro"/>
</dbReference>
<dbReference type="RefSeq" id="XP_013957623.1">
    <property type="nucleotide sequence ID" value="XM_014102148.1"/>
</dbReference>
<dbReference type="CDD" id="cd12148">
    <property type="entry name" value="fungal_TF_MHR"/>
    <property type="match status" value="1"/>
</dbReference>
<dbReference type="GO" id="GO:0003700">
    <property type="term" value="F:DNA-binding transcription factor activity"/>
    <property type="evidence" value="ECO:0007669"/>
    <property type="project" value="InterPro"/>
</dbReference>
<dbReference type="HOGENOM" id="CLU_008828_2_0_1"/>